<dbReference type="Gene3D" id="3.90.1150.200">
    <property type="match status" value="1"/>
</dbReference>
<dbReference type="EMBL" id="BONE01000012">
    <property type="protein sequence ID" value="GIF72526.1"/>
    <property type="molecule type" value="Genomic_DNA"/>
</dbReference>
<proteinExistence type="predicted"/>
<accession>A0ABQ4CMK8</accession>
<name>A0ABQ4CMK8_9ACTN</name>
<organism evidence="2 3">
    <name type="scientific">Asanoa siamensis</name>
    <dbReference type="NCBI Taxonomy" id="926357"/>
    <lineage>
        <taxon>Bacteria</taxon>
        <taxon>Bacillati</taxon>
        <taxon>Actinomycetota</taxon>
        <taxon>Actinomycetes</taxon>
        <taxon>Micromonosporales</taxon>
        <taxon>Micromonosporaceae</taxon>
        <taxon>Asanoa</taxon>
    </lineage>
</organism>
<gene>
    <name evidence="2" type="ORF">Asi02nite_20440</name>
</gene>
<keyword evidence="3" id="KW-1185">Reference proteome</keyword>
<sequence length="176" mass="19871">MRVNGDQLVAGLPQTRHEGLTQPAQNIVDLGHPGIVQLSAPFPQPLDARFAGNVRAMGSKPKTIDEYLSDVDPARRAELERIRALVKKLVPEAEEAIYYGMPALKYKKRALVYFTASKKHMSFMPSSWAIEEHTDKLAGYETTEHSIKFTLDNPLPDTLIETLVRNHRRDIDADRH</sequence>
<evidence type="ECO:0000313" key="3">
    <source>
        <dbReference type="Proteomes" id="UP000604117"/>
    </source>
</evidence>
<dbReference type="InterPro" id="IPR014922">
    <property type="entry name" value="YdhG-like"/>
</dbReference>
<protein>
    <recommendedName>
        <fullName evidence="1">YdhG-like domain-containing protein</fullName>
    </recommendedName>
</protein>
<reference evidence="2 3" key="1">
    <citation type="submission" date="2021-01" db="EMBL/GenBank/DDBJ databases">
        <title>Whole genome shotgun sequence of Asanoa siamensis NBRC 107932.</title>
        <authorList>
            <person name="Komaki H."/>
            <person name="Tamura T."/>
        </authorList>
    </citation>
    <scope>NUCLEOTIDE SEQUENCE [LARGE SCALE GENOMIC DNA]</scope>
    <source>
        <strain evidence="2 3">NBRC 107932</strain>
    </source>
</reference>
<dbReference type="Pfam" id="PF08818">
    <property type="entry name" value="DUF1801"/>
    <property type="match status" value="1"/>
</dbReference>
<comment type="caution">
    <text evidence="2">The sequence shown here is derived from an EMBL/GenBank/DDBJ whole genome shotgun (WGS) entry which is preliminary data.</text>
</comment>
<dbReference type="Proteomes" id="UP000604117">
    <property type="component" value="Unassembled WGS sequence"/>
</dbReference>
<dbReference type="SUPFAM" id="SSF159888">
    <property type="entry name" value="YdhG-like"/>
    <property type="match status" value="1"/>
</dbReference>
<evidence type="ECO:0000313" key="2">
    <source>
        <dbReference type="EMBL" id="GIF72526.1"/>
    </source>
</evidence>
<evidence type="ECO:0000259" key="1">
    <source>
        <dbReference type="Pfam" id="PF08818"/>
    </source>
</evidence>
<feature type="domain" description="YdhG-like" evidence="1">
    <location>
        <begin position="75"/>
        <end position="165"/>
    </location>
</feature>